<reference evidence="1" key="1">
    <citation type="submission" date="2020-06" db="EMBL/GenBank/DDBJ databases">
        <title>Draft genome of Bugula neritina, a colonial animal packing powerful symbionts and potential medicines.</title>
        <authorList>
            <person name="Rayko M."/>
        </authorList>
    </citation>
    <scope>NUCLEOTIDE SEQUENCE [LARGE SCALE GENOMIC DNA]</scope>
    <source>
        <strain evidence="1">Kwan_BN1</strain>
    </source>
</reference>
<proteinExistence type="predicted"/>
<gene>
    <name evidence="1" type="ORF">EB796_015608</name>
</gene>
<dbReference type="Proteomes" id="UP000593567">
    <property type="component" value="Unassembled WGS sequence"/>
</dbReference>
<organism evidence="1 2">
    <name type="scientific">Bugula neritina</name>
    <name type="common">Brown bryozoan</name>
    <name type="synonym">Sertularia neritina</name>
    <dbReference type="NCBI Taxonomy" id="10212"/>
    <lineage>
        <taxon>Eukaryota</taxon>
        <taxon>Metazoa</taxon>
        <taxon>Spiralia</taxon>
        <taxon>Lophotrochozoa</taxon>
        <taxon>Bryozoa</taxon>
        <taxon>Gymnolaemata</taxon>
        <taxon>Cheilostomatida</taxon>
        <taxon>Flustrina</taxon>
        <taxon>Buguloidea</taxon>
        <taxon>Bugulidae</taxon>
        <taxon>Bugula</taxon>
    </lineage>
</organism>
<evidence type="ECO:0000313" key="2">
    <source>
        <dbReference type="Proteomes" id="UP000593567"/>
    </source>
</evidence>
<dbReference type="EMBL" id="VXIV02002354">
    <property type="protein sequence ID" value="KAF6026087.1"/>
    <property type="molecule type" value="Genomic_DNA"/>
</dbReference>
<comment type="caution">
    <text evidence="1">The sequence shown here is derived from an EMBL/GenBank/DDBJ whole genome shotgun (WGS) entry which is preliminary data.</text>
</comment>
<keyword evidence="2" id="KW-1185">Reference proteome</keyword>
<name>A0A7J7JJ55_BUGNE</name>
<dbReference type="AlphaFoldDB" id="A0A7J7JJ55"/>
<sequence length="75" mass="8947">MDGPLYPIYTQASTHLLKHDLHRKLQRSVKEIRRYVWCLEKESTKKCEKGKMVLGFPYNKNHQYISTMHQDDDAP</sequence>
<evidence type="ECO:0000313" key="1">
    <source>
        <dbReference type="EMBL" id="KAF6026087.1"/>
    </source>
</evidence>
<protein>
    <submittedName>
        <fullName evidence="1">Uncharacterized protein</fullName>
    </submittedName>
</protein>
<accession>A0A7J7JJ55</accession>